<protein>
    <submittedName>
        <fullName evidence="1">Uncharacterized protein</fullName>
    </submittedName>
</protein>
<evidence type="ECO:0000313" key="2">
    <source>
        <dbReference type="Proteomes" id="UP000032266"/>
    </source>
</evidence>
<name>A0A0C5VT90_9GAMM</name>
<dbReference type="KEGG" id="gsn:YC6258_05864"/>
<proteinExistence type="predicted"/>
<organism evidence="1 2">
    <name type="scientific">Gynuella sunshinyii YC6258</name>
    <dbReference type="NCBI Taxonomy" id="1445510"/>
    <lineage>
        <taxon>Bacteria</taxon>
        <taxon>Pseudomonadati</taxon>
        <taxon>Pseudomonadota</taxon>
        <taxon>Gammaproteobacteria</taxon>
        <taxon>Oceanospirillales</taxon>
        <taxon>Saccharospirillaceae</taxon>
        <taxon>Gynuella</taxon>
    </lineage>
</organism>
<keyword evidence="2" id="KW-1185">Reference proteome</keyword>
<dbReference type="EMBL" id="CP007142">
    <property type="protein sequence ID" value="AJQ97892.1"/>
    <property type="molecule type" value="Genomic_DNA"/>
</dbReference>
<dbReference type="STRING" id="1445510.YC6258_05864"/>
<dbReference type="Proteomes" id="UP000032266">
    <property type="component" value="Chromosome"/>
</dbReference>
<evidence type="ECO:0000313" key="1">
    <source>
        <dbReference type="EMBL" id="AJQ97892.1"/>
    </source>
</evidence>
<sequence>MPDHQAQTYKMHSKNTGQDNSFAGMVRILLVRRPDLSLKTHIKPSAPMQALEPGIF</sequence>
<dbReference type="HOGENOM" id="CLU_3007938_0_0_6"/>
<dbReference type="AlphaFoldDB" id="A0A0C5VT90"/>
<accession>A0A0C5VT90</accession>
<gene>
    <name evidence="1" type="ORF">YC6258_05864</name>
</gene>
<reference evidence="1 2" key="1">
    <citation type="submission" date="2014-01" db="EMBL/GenBank/DDBJ databases">
        <title>Full genme sequencing of cellulolytic bacterium Gynuella sunshinyii YC6258T gen. nov., sp. nov.</title>
        <authorList>
            <person name="Khan H."/>
            <person name="Chung E.J."/>
            <person name="Chung Y.R."/>
        </authorList>
    </citation>
    <scope>NUCLEOTIDE SEQUENCE [LARGE SCALE GENOMIC DNA]</scope>
    <source>
        <strain evidence="1 2">YC6258</strain>
    </source>
</reference>